<feature type="compositionally biased region" description="Acidic residues" evidence="1">
    <location>
        <begin position="596"/>
        <end position="611"/>
    </location>
</feature>
<keyword evidence="4" id="KW-1185">Reference proteome</keyword>
<dbReference type="EMBL" id="JANVFU010000008">
    <property type="protein sequence ID" value="KAJ3743382.1"/>
    <property type="molecule type" value="Genomic_DNA"/>
</dbReference>
<feature type="region of interest" description="Disordered" evidence="1">
    <location>
        <begin position="509"/>
        <end position="543"/>
    </location>
</feature>
<evidence type="ECO:0000256" key="1">
    <source>
        <dbReference type="SAM" id="MobiDB-lite"/>
    </source>
</evidence>
<evidence type="ECO:0000313" key="4">
    <source>
        <dbReference type="Proteomes" id="UP001142393"/>
    </source>
</evidence>
<feature type="region of interest" description="Disordered" evidence="1">
    <location>
        <begin position="682"/>
        <end position="720"/>
    </location>
</feature>
<feature type="compositionally biased region" description="Low complexity" evidence="1">
    <location>
        <begin position="251"/>
        <end position="260"/>
    </location>
</feature>
<feature type="compositionally biased region" description="Polar residues" evidence="1">
    <location>
        <begin position="962"/>
        <end position="980"/>
    </location>
</feature>
<feature type="compositionally biased region" description="Basic residues" evidence="1">
    <location>
        <begin position="192"/>
        <end position="201"/>
    </location>
</feature>
<feature type="compositionally biased region" description="Polar residues" evidence="1">
    <location>
        <begin position="1013"/>
        <end position="1027"/>
    </location>
</feature>
<feature type="compositionally biased region" description="Polar residues" evidence="1">
    <location>
        <begin position="37"/>
        <end position="52"/>
    </location>
</feature>
<feature type="region of interest" description="Disordered" evidence="1">
    <location>
        <begin position="1350"/>
        <end position="1407"/>
    </location>
</feature>
<proteinExistence type="predicted"/>
<feature type="region of interest" description="Disordered" evidence="1">
    <location>
        <begin position="555"/>
        <end position="635"/>
    </location>
</feature>
<feature type="domain" description="DNA replication checkpoint mediator MRC1" evidence="2">
    <location>
        <begin position="1057"/>
        <end position="1196"/>
    </location>
</feature>
<feature type="compositionally biased region" description="Polar residues" evidence="1">
    <location>
        <begin position="212"/>
        <end position="242"/>
    </location>
</feature>
<dbReference type="Pfam" id="PF09444">
    <property type="entry name" value="MRC1"/>
    <property type="match status" value="1"/>
</dbReference>
<accession>A0A9W8NYI7</accession>
<feature type="compositionally biased region" description="Polar residues" evidence="1">
    <location>
        <begin position="682"/>
        <end position="692"/>
    </location>
</feature>
<comment type="caution">
    <text evidence="3">The sequence shown here is derived from an EMBL/GenBank/DDBJ whole genome shotgun (WGS) entry which is preliminary data.</text>
</comment>
<reference evidence="3 4" key="1">
    <citation type="journal article" date="2023" name="Proc. Natl. Acad. Sci. U.S.A.">
        <title>A global phylogenomic analysis of the shiitake genus Lentinula.</title>
        <authorList>
            <person name="Sierra-Patev S."/>
            <person name="Min B."/>
            <person name="Naranjo-Ortiz M."/>
            <person name="Looney B."/>
            <person name="Konkel Z."/>
            <person name="Slot J.C."/>
            <person name="Sakamoto Y."/>
            <person name="Steenwyk J.L."/>
            <person name="Rokas A."/>
            <person name="Carro J."/>
            <person name="Camarero S."/>
            <person name="Ferreira P."/>
            <person name="Molpeceres G."/>
            <person name="Ruiz-Duenas F.J."/>
            <person name="Serrano A."/>
            <person name="Henrissat B."/>
            <person name="Drula E."/>
            <person name="Hughes K.W."/>
            <person name="Mata J.L."/>
            <person name="Ishikawa N.K."/>
            <person name="Vargas-Isla R."/>
            <person name="Ushijima S."/>
            <person name="Smith C.A."/>
            <person name="Donoghue J."/>
            <person name="Ahrendt S."/>
            <person name="Andreopoulos W."/>
            <person name="He G."/>
            <person name="LaButti K."/>
            <person name="Lipzen A."/>
            <person name="Ng V."/>
            <person name="Riley R."/>
            <person name="Sandor L."/>
            <person name="Barry K."/>
            <person name="Martinez A.T."/>
            <person name="Xiao Y."/>
            <person name="Gibbons J.G."/>
            <person name="Terashima K."/>
            <person name="Grigoriev I.V."/>
            <person name="Hibbett D."/>
        </authorList>
    </citation>
    <scope>NUCLEOTIDE SEQUENCE [LARGE SCALE GENOMIC DNA]</scope>
    <source>
        <strain evidence="3 4">TFB7810</strain>
    </source>
</reference>
<evidence type="ECO:0000313" key="3">
    <source>
        <dbReference type="EMBL" id="KAJ3743382.1"/>
    </source>
</evidence>
<feature type="compositionally biased region" description="Basic and acidic residues" evidence="1">
    <location>
        <begin position="512"/>
        <end position="543"/>
    </location>
</feature>
<name>A0A9W8NYI7_9AGAR</name>
<feature type="compositionally biased region" description="Basic and acidic residues" evidence="1">
    <location>
        <begin position="73"/>
        <end position="101"/>
    </location>
</feature>
<feature type="compositionally biased region" description="Low complexity" evidence="1">
    <location>
        <begin position="164"/>
        <end position="178"/>
    </location>
</feature>
<protein>
    <recommendedName>
        <fullName evidence="2">DNA replication checkpoint mediator MRC1 domain-containing protein</fullName>
    </recommendedName>
</protein>
<sequence>MTSSSPPVVPKRPTRTYGRPKPVIEVSASTLPHHKSSFISNDSLLSDISYDTTGEAPATSETPISLPAEAEDEGKTSDSEGSKDALPRFQWDWKAKMKQLDESEEEEEGGSPRKIVLPGEFKYEGSKPTHSGPLSPEQRDADILLPIASPSRATEPSLSQDPFSGSLSTLTPSSLELSQKTLASPSPSPTFLRKRASKHKKVVESDGESEQGLDNKSSNPSSPVKHSINTPQKRSSTTPPTSDSEHNMPQKSKPSSKGKSTVANPLVLQPAVIMSLPKVKWKRSQSTKVKAPTKKERRATAIDRQRIIAERPVSISSTQRSSKLTVPNLLSKLAGNLSSAPLKGEDSMDPISDFSSSPGHNHIATVEGDSKHTESEAFYNWNSIPGLPSATNLDDEQLPDMDQLLEQQRKDNLRRKKLQIIQQQQEQQRVNMDDDDDLEIVDDPNTPVQVAIKQEAEARKSGRPSISMSTRTLRKHAGISVSRRTSEIASASQALNSRELNEVLLKSVNAENARKTKEKSEEWVRRGGKLLEPEIQLSEKHGLDWYVQKTLEANKSKEEELFHEEDGDEEDKEWSPSLRGSASPAPGERDSSNEYAENEGDEEEGFEDDQDITMVNEDAGDEDLPTQVDLPPRRSMRAVVNSDTEDEEHDENIFPRRPSLGRVLVEDSMILEETSDKLSTAIQLARGQSDSSYDGGATEDEGDKENNDHLMYDRSEDKENTAVVRHGPLNRRPSSGRHNSLFNLEEGISSRLSVSSDGYATDEDKENPRSPLKTLSVAEIEPFSPAAVLFATRLQRATSAATIADDALDVPLSLSPEVARERQISGFSQFSDDEEGIQSSKKLEARFSGFLDSDSQTSTSARPPLESLKEPAQSNNFLAKLRRSDSLALTQDVGLQPALEVNESLVRQADRVFEREQEMLLEAMNESTSKKPELYINDQGFLTQTRPEGDAEVYRPPPTPSQPFSQIATQAIQRQSSSRQPFRELSMSGAEFVEETPVQIKPLRRLRKRDGSHSPSSTTRPTMFNARSTSPPLPSPSRPSKIHRHAESKIQKNRQRLGKSEFVEGEAQESDEDEMFGFKKVEEDEEDGDHLDRNLETLVDDKAMDQSQMAEDKIMEKYQEHRQADDARDEELAQQVVDGQLRYGKRTRNRAGIDDSDEEEEENEKNRKIRRKMKEPELRGDIKSLAGQESTRAFAAQYEAGIKSDGDPELDFLQGVDNNDIIMTGPSYEQDDVDDDDNENENNEYIINRSDVMRQLREVAKNGEENGPILDPNDVSFVDADIDIDDEDFPRVRHVTNSNLHARGNRTHRAVVDPLDFEVSQSHKSESMISEQGRQQAEAFVKSENRLRRMGTSRSGVGGISVLGNRTHRNSRADSRNHNNPTTSRKPQPVKAAPSMLKGLTRRDHFQ</sequence>
<dbReference type="InterPro" id="IPR018564">
    <property type="entry name" value="Repl_chkpnt_MRC1_dom"/>
</dbReference>
<feature type="region of interest" description="Disordered" evidence="1">
    <location>
        <begin position="456"/>
        <end position="486"/>
    </location>
</feature>
<feature type="compositionally biased region" description="Basic residues" evidence="1">
    <location>
        <begin position="279"/>
        <end position="297"/>
    </location>
</feature>
<feature type="compositionally biased region" description="Polar residues" evidence="1">
    <location>
        <begin position="151"/>
        <end position="163"/>
    </location>
</feature>
<feature type="region of interest" description="Disordered" evidence="1">
    <location>
        <begin position="337"/>
        <end position="371"/>
    </location>
</feature>
<feature type="compositionally biased region" description="Acidic residues" evidence="1">
    <location>
        <begin position="561"/>
        <end position="572"/>
    </location>
</feature>
<feature type="region of interest" description="Disordered" evidence="1">
    <location>
        <begin position="1"/>
        <end position="299"/>
    </location>
</feature>
<organism evidence="3 4">
    <name type="scientific">Lentinula detonsa</name>
    <dbReference type="NCBI Taxonomy" id="2804962"/>
    <lineage>
        <taxon>Eukaryota</taxon>
        <taxon>Fungi</taxon>
        <taxon>Dikarya</taxon>
        <taxon>Basidiomycota</taxon>
        <taxon>Agaricomycotina</taxon>
        <taxon>Agaricomycetes</taxon>
        <taxon>Agaricomycetidae</taxon>
        <taxon>Agaricales</taxon>
        <taxon>Marasmiineae</taxon>
        <taxon>Omphalotaceae</taxon>
        <taxon>Lentinula</taxon>
    </lineage>
</organism>
<feature type="region of interest" description="Disordered" evidence="1">
    <location>
        <begin position="1118"/>
        <end position="1178"/>
    </location>
</feature>
<feature type="region of interest" description="Disordered" evidence="1">
    <location>
        <begin position="930"/>
        <end position="1075"/>
    </location>
</feature>
<feature type="compositionally biased region" description="Acidic residues" evidence="1">
    <location>
        <begin position="1063"/>
        <end position="1075"/>
    </location>
</feature>
<evidence type="ECO:0000259" key="2">
    <source>
        <dbReference type="Pfam" id="PF09444"/>
    </source>
</evidence>
<dbReference type="Proteomes" id="UP001142393">
    <property type="component" value="Unassembled WGS sequence"/>
</dbReference>
<gene>
    <name evidence="3" type="ORF">DFH05DRAFT_1420970</name>
</gene>
<feature type="compositionally biased region" description="Basic and acidic residues" evidence="1">
    <location>
        <begin position="704"/>
        <end position="720"/>
    </location>
</feature>
<feature type="region of interest" description="Disordered" evidence="1">
    <location>
        <begin position="848"/>
        <end position="873"/>
    </location>
</feature>
<feature type="compositionally biased region" description="Acidic residues" evidence="1">
    <location>
        <begin position="1154"/>
        <end position="1163"/>
    </location>
</feature>